<dbReference type="AlphaFoldDB" id="A0A0S3EYE2"/>
<dbReference type="InterPro" id="IPR036922">
    <property type="entry name" value="Rieske_2Fe-2S_sf"/>
</dbReference>
<keyword evidence="8" id="KW-1185">Reference proteome</keyword>
<evidence type="ECO:0000256" key="4">
    <source>
        <dbReference type="ARBA" id="ARBA00023004"/>
    </source>
</evidence>
<keyword evidence="1" id="KW-0001">2Fe-2S</keyword>
<dbReference type="OrthoDB" id="9800776at2"/>
<evidence type="ECO:0000256" key="3">
    <source>
        <dbReference type="ARBA" id="ARBA00023002"/>
    </source>
</evidence>
<dbReference type="STRING" id="1332080.ATN00_08795"/>
<gene>
    <name evidence="7" type="ORF">ATN00_08795</name>
</gene>
<dbReference type="PROSITE" id="PS51296">
    <property type="entry name" value="RIESKE"/>
    <property type="match status" value="1"/>
</dbReference>
<keyword evidence="3" id="KW-0560">Oxidoreductase</keyword>
<dbReference type="Gene3D" id="2.102.10.10">
    <property type="entry name" value="Rieske [2Fe-2S] iron-sulphur domain"/>
    <property type="match status" value="1"/>
</dbReference>
<evidence type="ECO:0000256" key="2">
    <source>
        <dbReference type="ARBA" id="ARBA00022723"/>
    </source>
</evidence>
<dbReference type="GO" id="GO:0046872">
    <property type="term" value="F:metal ion binding"/>
    <property type="evidence" value="ECO:0007669"/>
    <property type="project" value="UniProtKB-KW"/>
</dbReference>
<dbReference type="CDD" id="cd03469">
    <property type="entry name" value="Rieske_RO_Alpha_N"/>
    <property type="match status" value="1"/>
</dbReference>
<evidence type="ECO:0000259" key="6">
    <source>
        <dbReference type="PROSITE" id="PS51296"/>
    </source>
</evidence>
<proteinExistence type="predicted"/>
<organism evidence="7 8">
    <name type="scientific">Sphingobium baderi</name>
    <dbReference type="NCBI Taxonomy" id="1332080"/>
    <lineage>
        <taxon>Bacteria</taxon>
        <taxon>Pseudomonadati</taxon>
        <taxon>Pseudomonadota</taxon>
        <taxon>Alphaproteobacteria</taxon>
        <taxon>Sphingomonadales</taxon>
        <taxon>Sphingomonadaceae</taxon>
        <taxon>Sphingobium</taxon>
    </lineage>
</organism>
<dbReference type="EMBL" id="CP013264">
    <property type="protein sequence ID" value="ALR20389.1"/>
    <property type="molecule type" value="Genomic_DNA"/>
</dbReference>
<protein>
    <recommendedName>
        <fullName evidence="6">Rieske domain-containing protein</fullName>
    </recommendedName>
</protein>
<evidence type="ECO:0000313" key="8">
    <source>
        <dbReference type="Proteomes" id="UP000056968"/>
    </source>
</evidence>
<dbReference type="InterPro" id="IPR050584">
    <property type="entry name" value="Cholesterol_7-desaturase"/>
</dbReference>
<dbReference type="GO" id="GO:0051537">
    <property type="term" value="F:2 iron, 2 sulfur cluster binding"/>
    <property type="evidence" value="ECO:0007669"/>
    <property type="project" value="UniProtKB-KW"/>
</dbReference>
<sequence>MLENRQYQENSIGMSKENQWQVIGLSESLPADKPVGVHCDGVEYVLFRDAHGVPRALEDACAHRRAPLSLGCITNTGLIECPYHGWRYDGSGACKVIPNLSADEKVPRSYRVTGYAVHEQDGFLQLWTGGLEPTAPPLSLAMSPMAAEWFGERLIAYPFREFIDLLLDAPGAILDINGLASRDDHRFGDPILDAKSICVEYGVASRATARSGRVISDFPYSLVLNVRRDGRQSKLQLLDNSRKLLSETMLIARPVERALTAVKWRGTGTATQRGLLRITARDRIDPHAVMKAKDYCSRLCSASFAPTGEGEFA</sequence>
<evidence type="ECO:0000313" key="7">
    <source>
        <dbReference type="EMBL" id="ALR20389.1"/>
    </source>
</evidence>
<keyword evidence="5" id="KW-0411">Iron-sulfur</keyword>
<dbReference type="GO" id="GO:0016491">
    <property type="term" value="F:oxidoreductase activity"/>
    <property type="evidence" value="ECO:0007669"/>
    <property type="project" value="UniProtKB-KW"/>
</dbReference>
<dbReference type="PANTHER" id="PTHR21266:SF60">
    <property type="entry name" value="3-KETOSTEROID-9-ALPHA-MONOOXYGENASE, OXYGENASE COMPONENT"/>
    <property type="match status" value="1"/>
</dbReference>
<evidence type="ECO:0000256" key="5">
    <source>
        <dbReference type="ARBA" id="ARBA00023014"/>
    </source>
</evidence>
<accession>A0A0S3EYE2</accession>
<keyword evidence="4" id="KW-0408">Iron</keyword>
<dbReference type="Pfam" id="PF00355">
    <property type="entry name" value="Rieske"/>
    <property type="match status" value="1"/>
</dbReference>
<dbReference type="Proteomes" id="UP000056968">
    <property type="component" value="Chromosome"/>
</dbReference>
<dbReference type="InterPro" id="IPR017941">
    <property type="entry name" value="Rieske_2Fe-2S"/>
</dbReference>
<dbReference type="PANTHER" id="PTHR21266">
    <property type="entry name" value="IRON-SULFUR DOMAIN CONTAINING PROTEIN"/>
    <property type="match status" value="1"/>
</dbReference>
<reference evidence="7 8" key="1">
    <citation type="submission" date="2015-11" db="EMBL/GenBank/DDBJ databases">
        <title>A Two-component Flavoprotein Monooxygenase System MeaXY Responsible for para-Hydroxylation of 2-Methyl-6-ethylaniline and 2,6-Diethylaniline in Sphingobium baderi DE-13.</title>
        <authorList>
            <person name="Cheng M."/>
            <person name="Meng Q."/>
            <person name="Yang Y."/>
            <person name="Chu C."/>
            <person name="Yan X."/>
            <person name="He J."/>
            <person name="Li S."/>
        </authorList>
    </citation>
    <scope>NUCLEOTIDE SEQUENCE [LARGE SCALE GENOMIC DNA]</scope>
    <source>
        <strain evidence="7 8">DE-13</strain>
    </source>
</reference>
<name>A0A0S3EYE2_9SPHN</name>
<evidence type="ECO:0000256" key="1">
    <source>
        <dbReference type="ARBA" id="ARBA00022714"/>
    </source>
</evidence>
<dbReference type="KEGG" id="sbd:ATN00_08795"/>
<dbReference type="SUPFAM" id="SSF50022">
    <property type="entry name" value="ISP domain"/>
    <property type="match status" value="1"/>
</dbReference>
<feature type="domain" description="Rieske" evidence="6">
    <location>
        <begin position="20"/>
        <end position="126"/>
    </location>
</feature>
<keyword evidence="2" id="KW-0479">Metal-binding</keyword>